<dbReference type="PRINTS" id="PR00320">
    <property type="entry name" value="GPROTEINBRPT"/>
</dbReference>
<dbReference type="Proteomes" id="UP000729701">
    <property type="component" value="Unassembled WGS sequence"/>
</dbReference>
<feature type="repeat" description="WD" evidence="3">
    <location>
        <begin position="1589"/>
        <end position="1630"/>
    </location>
</feature>
<dbReference type="InterPro" id="IPR049052">
    <property type="entry name" value="nSTAND1"/>
</dbReference>
<feature type="region of interest" description="Disordered" evidence="4">
    <location>
        <begin position="622"/>
        <end position="649"/>
    </location>
</feature>
<dbReference type="SUPFAM" id="SSF50978">
    <property type="entry name" value="WD40 repeat-like"/>
    <property type="match status" value="2"/>
</dbReference>
<dbReference type="InterPro" id="IPR019775">
    <property type="entry name" value="WD40_repeat_CS"/>
</dbReference>
<dbReference type="InterPro" id="IPR036322">
    <property type="entry name" value="WD40_repeat_dom_sf"/>
</dbReference>
<dbReference type="EMBL" id="JAHHGZ010000031">
    <property type="protein sequence ID" value="MBW4670489.1"/>
    <property type="molecule type" value="Genomic_DNA"/>
</dbReference>
<keyword evidence="2" id="KW-0677">Repeat</keyword>
<feature type="repeat" description="WD" evidence="3">
    <location>
        <begin position="1547"/>
        <end position="1588"/>
    </location>
</feature>
<organism evidence="7 8">
    <name type="scientific">Cyanomargarita calcarea GSE-NOS-MK-12-04C</name>
    <dbReference type="NCBI Taxonomy" id="2839659"/>
    <lineage>
        <taxon>Bacteria</taxon>
        <taxon>Bacillati</taxon>
        <taxon>Cyanobacteriota</taxon>
        <taxon>Cyanophyceae</taxon>
        <taxon>Nostocales</taxon>
        <taxon>Cyanomargaritaceae</taxon>
        <taxon>Cyanomargarita</taxon>
    </lineage>
</organism>
<evidence type="ECO:0000313" key="7">
    <source>
        <dbReference type="EMBL" id="MBW4670489.1"/>
    </source>
</evidence>
<dbReference type="Pfam" id="PF20703">
    <property type="entry name" value="nSTAND1"/>
    <property type="match status" value="1"/>
</dbReference>
<dbReference type="SUPFAM" id="SSF52540">
    <property type="entry name" value="P-loop containing nucleoside triphosphate hydrolases"/>
    <property type="match status" value="1"/>
</dbReference>
<dbReference type="InterPro" id="IPR015943">
    <property type="entry name" value="WD40/YVTN_repeat-like_dom_sf"/>
</dbReference>
<gene>
    <name evidence="7" type="ORF">KME60_24495</name>
</gene>
<dbReference type="GO" id="GO:0006508">
    <property type="term" value="P:proteolysis"/>
    <property type="evidence" value="ECO:0007669"/>
    <property type="project" value="InterPro"/>
</dbReference>
<feature type="repeat" description="WD" evidence="3">
    <location>
        <begin position="1330"/>
        <end position="1371"/>
    </location>
</feature>
<dbReference type="CDD" id="cd00200">
    <property type="entry name" value="WD40"/>
    <property type="match status" value="2"/>
</dbReference>
<evidence type="ECO:0000256" key="4">
    <source>
        <dbReference type="SAM" id="MobiDB-lite"/>
    </source>
</evidence>
<feature type="repeat" description="WD" evidence="3">
    <location>
        <begin position="1714"/>
        <end position="1749"/>
    </location>
</feature>
<feature type="domain" description="Peptidase C14 caspase" evidence="5">
    <location>
        <begin position="24"/>
        <end position="229"/>
    </location>
</feature>
<protein>
    <submittedName>
        <fullName evidence="7">Caspase family protein</fullName>
    </submittedName>
</protein>
<feature type="compositionally biased region" description="Basic and acidic residues" evidence="4">
    <location>
        <begin position="628"/>
        <end position="644"/>
    </location>
</feature>
<evidence type="ECO:0000259" key="5">
    <source>
        <dbReference type="Pfam" id="PF00656"/>
    </source>
</evidence>
<proteinExistence type="predicted"/>
<feature type="repeat" description="WD" evidence="3">
    <location>
        <begin position="1372"/>
        <end position="1413"/>
    </location>
</feature>
<evidence type="ECO:0000256" key="1">
    <source>
        <dbReference type="ARBA" id="ARBA00022574"/>
    </source>
</evidence>
<dbReference type="InterPro" id="IPR020472">
    <property type="entry name" value="WD40_PAC1"/>
</dbReference>
<dbReference type="Pfam" id="PF00400">
    <property type="entry name" value="WD40"/>
    <property type="match status" value="14"/>
</dbReference>
<dbReference type="Gene3D" id="3.40.50.1460">
    <property type="match status" value="1"/>
</dbReference>
<feature type="repeat" description="WD" evidence="3">
    <location>
        <begin position="1631"/>
        <end position="1672"/>
    </location>
</feature>
<sequence>MSPIGVGTSRSSQSKQTNIPKLWLLLVGVNEYQDEQIPSLRYSAVDCQGLAEALIDASVGQFSQKEVKIYHDFAPQLPLLKPVSASLREITAAAKQNDTILFYFSGHGILQPNSQQAFLCLADTQKSNLENTGFALQDLLQSLSHCAAQNQLVWLDACHSGGMTLRGTTVEPFLSPTPQLVQVLQQRAAISKGFYALLSCDTNQQSWEFPELGHGVFTYYLMRGLRGDAIDVNSVISADSLYRYVYHQTLQYIDKTNQQLRLINQQKHNKGETQLNREYSLQTPKRIVEGVGELILGRKLDKTAASMDRRVGLVIEGLSASKTTLDISKFLGSVGGFELEYLPAIKATASEVRTAIARHLNFSDSETILLYLRGRIEDTEAWEGLVLGDDIRIKRSWLKQQLRLCNTKQILILDCSVEKYGERNSSLPGLQDWVEDLQIDSQQGQCIISCVSSNSQPERFAQTFLDILTSASQPDGLSAAYAIAQLQLSLAGSNIPFQVSLSGSQGIIEILPPLADLQGLEQNQGLDLHVCPYMGLNAFSEEDAQYYYGRDSLTQELISSLHSPFLAVIGASGSGKSSVVQAGVIPQLRLGKQIPNSEQWLVKTIRPSANPLFALAQKLGVGGGGRGKGGEGGREKWEKGKGEEGREEENNFSLFSSLTPNSSLLTPNSPSLPLPLSPPLLLEGILHQGVEGFVYWLRSQPHPMIVLVVDQFEELFTLAEDIDREKFLELLLGAIKYASDRFKLIITLRADFIAPCLEIPALAQALQESSVMVSPKLSLDDYRQVITKPAQQVGLKVEPELVEVLLRELDNSVGNLPLLEFVLEQLWQHRVGGELTLQAYQQQLGGIQGALERSSQALYESLEPKLQDCAKWIFLALTQLGEGTEDTRRRVFKSELIVKKYPKELVDRTLQALTNAKLIVVNLEEAEIPNEATSRGIYLNQQNNELWNNEPQRTQRNKRKELIPLSSHSVTVEVAHEILIRHWSTLRWWLEENRERLRKQRQIEQATQNWLQSNEQPDFLLQGVRLAEAEDIYIKYTDELSKDVQKYLEACFAQRERLQFQEKKRLRQAQRAVVGLSVLGIAACTFGGLAYWQGREANLREIEALNSSSKANLLSNQQLEALIVAVKAGKQLQSTLATPADIREKTINTISQALSNTQELNRLEGHNAIASSVSFSLDGKMIASGSDDNTVKVWRSDGSLLWNLQGHTASVKSVRFSRDGKIIASASFDQTVKLWNSQDGKLLKTLSGHQAEVLSVAFSFDGKILASTSADGTINLWQLSDYSLKKTFKAYPNNVTTVTFTPDNQTLISGSSDGRIKFWQVSDGKLLRDIPAHASIVYRVAVSPDGKILASASGDRTVKSWRISDATLIKSINAHSAEVRSVNFSPDGQSFASTSTDSTIKIWSVNDGDLLETLQGHSIGVYDVSFSPDSQTLVSASEDKTIRIWQRNNSLWKTLLGHQGEVYTIAFNPKGDLLASGGKDKKIRLWNIPDGSLRQTYAEYSSKYLLGHRNSVLNLAFSPDGETLVSSGQDTWVKLWRVRDGYMMKTLLGSDREVNNVNFSPDGETLVSADADGKIRLWNLKNRTLLKILATQPEEILAVKFSPDGKIIASAGRDNSIKLWQVSTGKLLHTLRGHTNAVNSIAFTPNSQMIGSASSDKTIKLWQLNNGQLINTFEGHTDAVWGLNFNNDGTLIASGSSDKTVKIWSIQGKQINTLRGHDDAILNVSFAPDRKLLASASFDSTIKVWRLDNIKLRTFDLNSLLVRSCDRLHNYLQTNPNVPAQEQHLCSD</sequence>
<reference evidence="7" key="2">
    <citation type="journal article" date="2022" name="Microbiol. Resour. Announc.">
        <title>Metagenome Sequencing to Explore Phylogenomics of Terrestrial Cyanobacteria.</title>
        <authorList>
            <person name="Ward R.D."/>
            <person name="Stajich J.E."/>
            <person name="Johansen J.R."/>
            <person name="Huntemann M."/>
            <person name="Clum A."/>
            <person name="Foster B."/>
            <person name="Foster B."/>
            <person name="Roux S."/>
            <person name="Palaniappan K."/>
            <person name="Varghese N."/>
            <person name="Mukherjee S."/>
            <person name="Reddy T.B.K."/>
            <person name="Daum C."/>
            <person name="Copeland A."/>
            <person name="Chen I.A."/>
            <person name="Ivanova N.N."/>
            <person name="Kyrpides N.C."/>
            <person name="Shapiro N."/>
            <person name="Eloe-Fadrosh E.A."/>
            <person name="Pietrasiak N."/>
        </authorList>
    </citation>
    <scope>NUCLEOTIDE SEQUENCE</scope>
    <source>
        <strain evidence="7">GSE-NOS-MK-12-04C</strain>
    </source>
</reference>
<dbReference type="PROSITE" id="PS50082">
    <property type="entry name" value="WD_REPEATS_2"/>
    <property type="match status" value="14"/>
</dbReference>
<evidence type="ECO:0000256" key="3">
    <source>
        <dbReference type="PROSITE-ProRule" id="PRU00221"/>
    </source>
</evidence>
<dbReference type="PROSITE" id="PS50294">
    <property type="entry name" value="WD_REPEATS_REGION"/>
    <property type="match status" value="14"/>
</dbReference>
<dbReference type="FunFam" id="2.130.10.10:FF:000228">
    <property type="entry name" value="COMPASS-like H3K4 histone methylase component WDR5A"/>
    <property type="match status" value="1"/>
</dbReference>
<feature type="repeat" description="WD" evidence="3">
    <location>
        <begin position="1288"/>
        <end position="1329"/>
    </location>
</feature>
<feature type="repeat" description="WD" evidence="3">
    <location>
        <begin position="1204"/>
        <end position="1245"/>
    </location>
</feature>
<comment type="caution">
    <text evidence="7">The sequence shown here is derived from an EMBL/GenBank/DDBJ whole genome shotgun (WGS) entry which is preliminary data.</text>
</comment>
<reference evidence="7" key="1">
    <citation type="submission" date="2021-05" db="EMBL/GenBank/DDBJ databases">
        <authorList>
            <person name="Pietrasiak N."/>
            <person name="Ward R."/>
            <person name="Stajich J.E."/>
            <person name="Kurbessoian T."/>
        </authorList>
    </citation>
    <scope>NUCLEOTIDE SEQUENCE</scope>
    <source>
        <strain evidence="7">GSE-NOS-MK-12-04C</strain>
    </source>
</reference>
<feature type="repeat" description="WD" evidence="3">
    <location>
        <begin position="1673"/>
        <end position="1707"/>
    </location>
</feature>
<dbReference type="PANTHER" id="PTHR19879:SF9">
    <property type="entry name" value="TRANSCRIPTION INITIATION FACTOR TFIID SUBUNIT 5"/>
    <property type="match status" value="1"/>
</dbReference>
<feature type="repeat" description="WD" evidence="3">
    <location>
        <begin position="1163"/>
        <end position="1194"/>
    </location>
</feature>
<dbReference type="Gene3D" id="2.130.10.10">
    <property type="entry name" value="YVTN repeat-like/Quinoprotein amine dehydrogenase"/>
    <property type="match status" value="5"/>
</dbReference>
<feature type="repeat" description="WD" evidence="3">
    <location>
        <begin position="1505"/>
        <end position="1546"/>
    </location>
</feature>
<dbReference type="InterPro" id="IPR001680">
    <property type="entry name" value="WD40_rpt"/>
</dbReference>
<name>A0A951QQ75_9CYAN</name>
<dbReference type="InterPro" id="IPR011600">
    <property type="entry name" value="Pept_C14_caspase"/>
</dbReference>
<dbReference type="InterPro" id="IPR029030">
    <property type="entry name" value="Caspase-like_dom_sf"/>
</dbReference>
<feature type="repeat" description="WD" evidence="3">
    <location>
        <begin position="1455"/>
        <end position="1496"/>
    </location>
</feature>
<keyword evidence="1 3" id="KW-0853">WD repeat</keyword>
<dbReference type="PROSITE" id="PS00678">
    <property type="entry name" value="WD_REPEATS_1"/>
    <property type="match status" value="2"/>
</dbReference>
<dbReference type="GO" id="GO:0004197">
    <property type="term" value="F:cysteine-type endopeptidase activity"/>
    <property type="evidence" value="ECO:0007669"/>
    <property type="project" value="InterPro"/>
</dbReference>
<feature type="repeat" description="WD" evidence="3">
    <location>
        <begin position="1414"/>
        <end position="1446"/>
    </location>
</feature>
<evidence type="ECO:0000313" key="8">
    <source>
        <dbReference type="Proteomes" id="UP000729701"/>
    </source>
</evidence>
<dbReference type="PANTHER" id="PTHR19879">
    <property type="entry name" value="TRANSCRIPTION INITIATION FACTOR TFIID"/>
    <property type="match status" value="1"/>
</dbReference>
<dbReference type="Pfam" id="PF00656">
    <property type="entry name" value="Peptidase_C14"/>
    <property type="match status" value="1"/>
</dbReference>
<dbReference type="InterPro" id="IPR027417">
    <property type="entry name" value="P-loop_NTPase"/>
</dbReference>
<dbReference type="SUPFAM" id="SSF52129">
    <property type="entry name" value="Caspase-like"/>
    <property type="match status" value="1"/>
</dbReference>
<dbReference type="SMART" id="SM00320">
    <property type="entry name" value="WD40"/>
    <property type="match status" value="14"/>
</dbReference>
<evidence type="ECO:0000259" key="6">
    <source>
        <dbReference type="Pfam" id="PF20703"/>
    </source>
</evidence>
<accession>A0A951QQ75</accession>
<feature type="repeat" description="WD" evidence="3">
    <location>
        <begin position="1246"/>
        <end position="1287"/>
    </location>
</feature>
<evidence type="ECO:0000256" key="2">
    <source>
        <dbReference type="ARBA" id="ARBA00022737"/>
    </source>
</evidence>
<feature type="domain" description="Novel STAND NTPase 1" evidence="6">
    <location>
        <begin position="532"/>
        <end position="1017"/>
    </location>
</feature>